<dbReference type="GO" id="GO:0016020">
    <property type="term" value="C:membrane"/>
    <property type="evidence" value="ECO:0007669"/>
    <property type="project" value="UniProtKB-SubCell"/>
</dbReference>
<feature type="transmembrane region" description="Helical" evidence="5">
    <location>
        <begin position="321"/>
        <end position="341"/>
    </location>
</feature>
<feature type="transmembrane region" description="Helical" evidence="5">
    <location>
        <begin position="356"/>
        <end position="380"/>
    </location>
</feature>
<feature type="transmembrane region" description="Helical" evidence="5">
    <location>
        <begin position="64"/>
        <end position="83"/>
    </location>
</feature>
<keyword evidence="4 5" id="KW-0472">Membrane</keyword>
<dbReference type="EMBL" id="CAACVG010007968">
    <property type="protein sequence ID" value="VEN47849.1"/>
    <property type="molecule type" value="Genomic_DNA"/>
</dbReference>
<keyword evidence="2 5" id="KW-0812">Transmembrane</keyword>
<feature type="transmembrane region" description="Helical" evidence="5">
    <location>
        <begin position="151"/>
        <end position="169"/>
    </location>
</feature>
<dbReference type="Gene3D" id="1.20.1250.20">
    <property type="entry name" value="MFS general substrate transporter like domains"/>
    <property type="match status" value="1"/>
</dbReference>
<dbReference type="InterPro" id="IPR005828">
    <property type="entry name" value="MFS_sugar_transport-like"/>
</dbReference>
<evidence type="ECO:0000313" key="8">
    <source>
        <dbReference type="Proteomes" id="UP000410492"/>
    </source>
</evidence>
<feature type="transmembrane region" description="Helical" evidence="5">
    <location>
        <begin position="119"/>
        <end position="139"/>
    </location>
</feature>
<dbReference type="Proteomes" id="UP000410492">
    <property type="component" value="Unassembled WGS sequence"/>
</dbReference>
<feature type="transmembrane region" description="Helical" evidence="5">
    <location>
        <begin position="421"/>
        <end position="443"/>
    </location>
</feature>
<dbReference type="PROSITE" id="PS00216">
    <property type="entry name" value="SUGAR_TRANSPORT_1"/>
    <property type="match status" value="1"/>
</dbReference>
<evidence type="ECO:0000313" key="7">
    <source>
        <dbReference type="EMBL" id="VEN47849.1"/>
    </source>
</evidence>
<evidence type="ECO:0000256" key="5">
    <source>
        <dbReference type="SAM" id="Phobius"/>
    </source>
</evidence>
<feature type="transmembrane region" description="Helical" evidence="5">
    <location>
        <begin position="392"/>
        <end position="415"/>
    </location>
</feature>
<dbReference type="OrthoDB" id="6612291at2759"/>
<dbReference type="InterPro" id="IPR036259">
    <property type="entry name" value="MFS_trans_sf"/>
</dbReference>
<evidence type="ECO:0000256" key="4">
    <source>
        <dbReference type="ARBA" id="ARBA00023136"/>
    </source>
</evidence>
<gene>
    <name evidence="7" type="ORF">CALMAC_LOCUS9513</name>
</gene>
<dbReference type="InterPro" id="IPR020846">
    <property type="entry name" value="MFS_dom"/>
</dbReference>
<dbReference type="Pfam" id="PF00083">
    <property type="entry name" value="Sugar_tr"/>
    <property type="match status" value="1"/>
</dbReference>
<organism evidence="7 8">
    <name type="scientific">Callosobruchus maculatus</name>
    <name type="common">Southern cowpea weevil</name>
    <name type="synonym">Pulse bruchid</name>
    <dbReference type="NCBI Taxonomy" id="64391"/>
    <lineage>
        <taxon>Eukaryota</taxon>
        <taxon>Metazoa</taxon>
        <taxon>Ecdysozoa</taxon>
        <taxon>Arthropoda</taxon>
        <taxon>Hexapoda</taxon>
        <taxon>Insecta</taxon>
        <taxon>Pterygota</taxon>
        <taxon>Neoptera</taxon>
        <taxon>Endopterygota</taxon>
        <taxon>Coleoptera</taxon>
        <taxon>Polyphaga</taxon>
        <taxon>Cucujiformia</taxon>
        <taxon>Chrysomeloidea</taxon>
        <taxon>Chrysomelidae</taxon>
        <taxon>Bruchinae</taxon>
        <taxon>Bruchini</taxon>
        <taxon>Callosobruchus</taxon>
    </lineage>
</organism>
<keyword evidence="3 5" id="KW-1133">Transmembrane helix</keyword>
<evidence type="ECO:0000256" key="3">
    <source>
        <dbReference type="ARBA" id="ARBA00022989"/>
    </source>
</evidence>
<dbReference type="PANTHER" id="PTHR48021:SF47">
    <property type="entry name" value="GH17672P"/>
    <property type="match status" value="1"/>
</dbReference>
<feature type="transmembrane region" description="Helical" evidence="5">
    <location>
        <begin position="261"/>
        <end position="283"/>
    </location>
</feature>
<evidence type="ECO:0000256" key="1">
    <source>
        <dbReference type="ARBA" id="ARBA00004141"/>
    </source>
</evidence>
<dbReference type="InterPro" id="IPR005829">
    <property type="entry name" value="Sugar_transporter_CS"/>
</dbReference>
<name>A0A653CJ92_CALMS</name>
<feature type="transmembrane region" description="Helical" evidence="5">
    <location>
        <begin position="175"/>
        <end position="197"/>
    </location>
</feature>
<feature type="transmembrane region" description="Helical" evidence="5">
    <location>
        <begin position="16"/>
        <end position="44"/>
    </location>
</feature>
<comment type="subcellular location">
    <subcellularLocation>
        <location evidence="1">Membrane</location>
        <topology evidence="1">Multi-pass membrane protein</topology>
    </subcellularLocation>
</comment>
<keyword evidence="8" id="KW-1185">Reference proteome</keyword>
<dbReference type="SUPFAM" id="SSF103473">
    <property type="entry name" value="MFS general substrate transporter"/>
    <property type="match status" value="1"/>
</dbReference>
<dbReference type="AlphaFoldDB" id="A0A653CJ92"/>
<dbReference type="GO" id="GO:0022857">
    <property type="term" value="F:transmembrane transporter activity"/>
    <property type="evidence" value="ECO:0007669"/>
    <property type="project" value="InterPro"/>
</dbReference>
<feature type="domain" description="Major facilitator superfamily (MFS) profile" evidence="6">
    <location>
        <begin position="1"/>
        <end position="447"/>
    </location>
</feature>
<evidence type="ECO:0000259" key="6">
    <source>
        <dbReference type="PROSITE" id="PS50850"/>
    </source>
</evidence>
<proteinExistence type="predicted"/>
<dbReference type="PROSITE" id="PS50850">
    <property type="entry name" value="MFS"/>
    <property type="match status" value="1"/>
</dbReference>
<feature type="transmembrane region" description="Helical" evidence="5">
    <location>
        <begin position="95"/>
        <end position="113"/>
    </location>
</feature>
<dbReference type="PANTHER" id="PTHR48021">
    <property type="match status" value="1"/>
</dbReference>
<reference evidence="7 8" key="1">
    <citation type="submission" date="2019-01" db="EMBL/GenBank/DDBJ databases">
        <authorList>
            <person name="Sayadi A."/>
        </authorList>
    </citation>
    <scope>NUCLEOTIDE SEQUENCE [LARGE SCALE GENOMIC DNA]</scope>
</reference>
<evidence type="ECO:0000256" key="2">
    <source>
        <dbReference type="ARBA" id="ARBA00022692"/>
    </source>
</evidence>
<accession>A0A653CJ92</accession>
<protein>
    <recommendedName>
        <fullName evidence="6">Major facilitator superfamily (MFS) profile domain-containing protein</fullName>
    </recommendedName>
</protein>
<sequence length="462" mass="50736">MLYLQWYDHSYIRRSLLLYGSVFAVNLLSMAQGMGLAFISPIYYKLQANDTSINLVDRPLGSEQISIFVGLLHIGAILGCFIAQAIADVIGRKNLFHLLAWIILAGFLLQATGNLYTLYLGRFLVGLGSGGGVVIFLYAAEISEIHNRASTATITSIMFAVGRLYAYCIGKTVSARLYCFLCAAPMALCIVLIVSIVPESPFYLVEKKQDTEALKVLYKLRPTEKVAEDIRDIKILTSAKKIQLKGILTDYVSRKALLICLWVRFLAIFSGVVIVVGFLGVILDFPNGHLSGDTYAIIVGGLKVISGCSTSLFVDNIGRRTLLITCLLITVVCHTITGIYFSLKYSNYKYIDDWEFVVVVSVAIYGLLQTLGLRMLAGLVLGEMLPNDAKPLAAPIVTAFGFAIGLVTSICFPLLEANSLLNHLFFAMSFTCLVGAAISYMYIPETKQKSLLEIQAILKENM</sequence>
<dbReference type="InterPro" id="IPR050549">
    <property type="entry name" value="MFS_Trehalose_Transporter"/>
</dbReference>